<dbReference type="GO" id="GO:0003677">
    <property type="term" value="F:DNA binding"/>
    <property type="evidence" value="ECO:0007669"/>
    <property type="project" value="UniProtKB-KW"/>
</dbReference>
<evidence type="ECO:0000256" key="5">
    <source>
        <dbReference type="ARBA" id="ARBA00023163"/>
    </source>
</evidence>
<organism evidence="8 10">
    <name type="scientific">Rhynchospora pubera</name>
    <dbReference type="NCBI Taxonomy" id="906938"/>
    <lineage>
        <taxon>Eukaryota</taxon>
        <taxon>Viridiplantae</taxon>
        <taxon>Streptophyta</taxon>
        <taxon>Embryophyta</taxon>
        <taxon>Tracheophyta</taxon>
        <taxon>Spermatophyta</taxon>
        <taxon>Magnoliopsida</taxon>
        <taxon>Liliopsida</taxon>
        <taxon>Poales</taxon>
        <taxon>Cyperaceae</taxon>
        <taxon>Cyperoideae</taxon>
        <taxon>Rhynchosporeae</taxon>
        <taxon>Rhynchospora</taxon>
    </lineage>
</organism>
<dbReference type="Pfam" id="PF02042">
    <property type="entry name" value="RWP-RK"/>
    <property type="match status" value="1"/>
</dbReference>
<gene>
    <name evidence="9" type="ORF">LUZ62_024797</name>
    <name evidence="8" type="ORF">LUZ62_064655</name>
</gene>
<keyword evidence="6" id="KW-0539">Nucleus</keyword>
<sequence length="165" mass="19077">MVLSTLPIDERDGKIRALPEAILGRRAFIDMAPVLMNKKRTYAIRVSRSKRHTITFEHLSGKFHMPMAAASKSLAVSKSTLKLRCRELGILVWPYRKLSSLEKLIDKVVELAHPGFQFIVCNIRQEIEAIKMNPSLKIKNETECLRRAMYDLHYKKRRDDSRVAN</sequence>
<dbReference type="Proteomes" id="UP001140206">
    <property type="component" value="Chromosome 1"/>
</dbReference>
<dbReference type="Proteomes" id="UP001140206">
    <property type="component" value="Chromosome 3"/>
</dbReference>
<dbReference type="EMBL" id="JAMFTS010000003">
    <property type="protein sequence ID" value="KAJ4780398.1"/>
    <property type="molecule type" value="Genomic_DNA"/>
</dbReference>
<proteinExistence type="predicted"/>
<dbReference type="PANTHER" id="PTHR46373">
    <property type="entry name" value="PROTEIN RKD4"/>
    <property type="match status" value="1"/>
</dbReference>
<keyword evidence="10" id="KW-1185">Reference proteome</keyword>
<evidence type="ECO:0000256" key="2">
    <source>
        <dbReference type="ARBA" id="ARBA00023015"/>
    </source>
</evidence>
<feature type="domain" description="RWP-RK" evidence="7">
    <location>
        <begin position="39"/>
        <end position="126"/>
    </location>
</feature>
<comment type="caution">
    <text evidence="8">The sequence shown here is derived from an EMBL/GenBank/DDBJ whole genome shotgun (WGS) entry which is preliminary data.</text>
</comment>
<keyword evidence="3" id="KW-0175">Coiled coil</keyword>
<evidence type="ECO:0000256" key="3">
    <source>
        <dbReference type="ARBA" id="ARBA00023054"/>
    </source>
</evidence>
<dbReference type="PANTHER" id="PTHR46373:SF2">
    <property type="entry name" value="RWP-RK DOMAIN-CONTAINING PROTEIN"/>
    <property type="match status" value="1"/>
</dbReference>
<evidence type="ECO:0000313" key="9">
    <source>
        <dbReference type="EMBL" id="KAJ4812231.1"/>
    </source>
</evidence>
<evidence type="ECO:0000259" key="7">
    <source>
        <dbReference type="PROSITE" id="PS51519"/>
    </source>
</evidence>
<reference evidence="8" key="1">
    <citation type="submission" date="2022-08" db="EMBL/GenBank/DDBJ databases">
        <authorList>
            <person name="Marques A."/>
        </authorList>
    </citation>
    <scope>NUCLEOTIDE SEQUENCE</scope>
    <source>
        <strain evidence="8">RhyPub2mFocal</strain>
        <tissue evidence="8">Leaves</tissue>
    </source>
</reference>
<name>A0AAV8EPE8_9POAL</name>
<keyword evidence="2" id="KW-0805">Transcription regulation</keyword>
<evidence type="ECO:0000256" key="4">
    <source>
        <dbReference type="ARBA" id="ARBA00023125"/>
    </source>
</evidence>
<keyword evidence="4" id="KW-0238">DNA-binding</keyword>
<evidence type="ECO:0000313" key="8">
    <source>
        <dbReference type="EMBL" id="KAJ4780398.1"/>
    </source>
</evidence>
<dbReference type="EMBL" id="JAMFTS010000001">
    <property type="protein sequence ID" value="KAJ4812231.1"/>
    <property type="molecule type" value="Genomic_DNA"/>
</dbReference>
<dbReference type="AlphaFoldDB" id="A0AAV8EPE8"/>
<keyword evidence="5" id="KW-0804">Transcription</keyword>
<dbReference type="InterPro" id="IPR003035">
    <property type="entry name" value="RWP-RK_dom"/>
</dbReference>
<dbReference type="PROSITE" id="PS51519">
    <property type="entry name" value="RWP_RK"/>
    <property type="match status" value="1"/>
</dbReference>
<dbReference type="InterPro" id="IPR044607">
    <property type="entry name" value="RKD-like"/>
</dbReference>
<protein>
    <submittedName>
        <fullName evidence="8">Plant regulator RWP-RK</fullName>
    </submittedName>
</protein>
<comment type="function">
    <text evidence="1">Putative transcription factor.</text>
</comment>
<accession>A0AAV8EPE8</accession>
<evidence type="ECO:0000313" key="10">
    <source>
        <dbReference type="Proteomes" id="UP001140206"/>
    </source>
</evidence>
<dbReference type="GO" id="GO:0003700">
    <property type="term" value="F:DNA-binding transcription factor activity"/>
    <property type="evidence" value="ECO:0007669"/>
    <property type="project" value="InterPro"/>
</dbReference>
<evidence type="ECO:0000256" key="1">
    <source>
        <dbReference type="ARBA" id="ARBA00004049"/>
    </source>
</evidence>
<evidence type="ECO:0000256" key="6">
    <source>
        <dbReference type="ARBA" id="ARBA00023242"/>
    </source>
</evidence>